<accession>A0A212QHM9</accession>
<reference evidence="3" key="1">
    <citation type="submission" date="2017-06" db="EMBL/GenBank/DDBJ databases">
        <authorList>
            <person name="Varghese N."/>
            <person name="Submissions S."/>
        </authorList>
    </citation>
    <scope>NUCLEOTIDE SEQUENCE [LARGE SCALE GENOMIC DNA]</scope>
    <source>
        <strain evidence="3">DSM 137</strain>
    </source>
</reference>
<evidence type="ECO:0000313" key="3">
    <source>
        <dbReference type="Proteomes" id="UP000198418"/>
    </source>
</evidence>
<feature type="compositionally biased region" description="Low complexity" evidence="1">
    <location>
        <begin position="405"/>
        <end position="425"/>
    </location>
</feature>
<proteinExistence type="predicted"/>
<evidence type="ECO:0000313" key="2">
    <source>
        <dbReference type="EMBL" id="SNB58864.1"/>
    </source>
</evidence>
<organism evidence="2 3">
    <name type="scientific">Rhodoblastus acidophilus</name>
    <name type="common">Rhodopseudomonas acidophila</name>
    <dbReference type="NCBI Taxonomy" id="1074"/>
    <lineage>
        <taxon>Bacteria</taxon>
        <taxon>Pseudomonadati</taxon>
        <taxon>Pseudomonadota</taxon>
        <taxon>Alphaproteobacteria</taxon>
        <taxon>Hyphomicrobiales</taxon>
        <taxon>Rhodoblastaceae</taxon>
        <taxon>Rhodoblastus</taxon>
    </lineage>
</organism>
<sequence length="598" mass="65653">MEESISRIGVNNEDFLVASMIDRCPKTMMLRELVQNALEAAVRAPAGARRVEIGAVQVDGARKLRIWNTGPGLDAEQLFLICDISSSVGKEQALDKNFGMGAKVASLPSNQLGLRYRSCASGRVHEVIIGKRDGAYGRLLRPDAAGALAAVRDVTEESRAEGRALDQDWTEVTLLGARPDQDTVADPYAGDPGVGRLWALSALQSRFYRLPDGVEIWLAPDLLAGRPARAFTPIATHIARRFARSEAVALANGARIHFCFDPQHPQFPDRNASQLDTLSPSQSFAALLRQDELYDVIQGKRWTLEAPNFGVSFGARHVSILVELPDDFPVFPETYRQFLRYRNGAQDQVKIQDFAALVRANRPQWLIDFVREQAPQVANLETIQQQLESLIESLGLTRRRPVARQPKLAATKPPQPPAQAAKTPAEPTPPPPERAPEDAPPDAPMRTVLESLPEFHMLRDEQDIADRNLTHRAARFYPDTHQLFVNLSYPAVAGLAELLASQAPHTVPPHEARALAEEAAESVALLRIGRALIFGLSKRSAEAGWSDAEKQQAISSEMLTLAAEDLMSSAPLAQEMFSRKLAERADGAAARLSEKEVA</sequence>
<dbReference type="OrthoDB" id="8404469at2"/>
<keyword evidence="3" id="KW-1185">Reference proteome</keyword>
<evidence type="ECO:0000256" key="1">
    <source>
        <dbReference type="SAM" id="MobiDB-lite"/>
    </source>
</evidence>
<name>A0A212QHM9_RHOAC</name>
<dbReference type="InterPro" id="IPR036890">
    <property type="entry name" value="HATPase_C_sf"/>
</dbReference>
<dbReference type="SUPFAM" id="SSF55874">
    <property type="entry name" value="ATPase domain of HSP90 chaperone/DNA topoisomerase II/histidine kinase"/>
    <property type="match status" value="1"/>
</dbReference>
<dbReference type="EMBL" id="FYDG01000001">
    <property type="protein sequence ID" value="SNB58864.1"/>
    <property type="molecule type" value="Genomic_DNA"/>
</dbReference>
<dbReference type="RefSeq" id="WP_104469631.1">
    <property type="nucleotide sequence ID" value="NZ_FYDG01000001.1"/>
</dbReference>
<feature type="region of interest" description="Disordered" evidence="1">
    <location>
        <begin position="404"/>
        <end position="445"/>
    </location>
</feature>
<protein>
    <submittedName>
        <fullName evidence="2">Uncharacterized protein</fullName>
    </submittedName>
</protein>
<dbReference type="Proteomes" id="UP000198418">
    <property type="component" value="Unassembled WGS sequence"/>
</dbReference>
<gene>
    <name evidence="2" type="ORF">SAMN06265338_101581</name>
</gene>
<dbReference type="AlphaFoldDB" id="A0A212QHM9"/>